<accession>A0ACB8WSB2</accession>
<reference evidence="1" key="1">
    <citation type="submission" date="2022-04" db="EMBL/GenBank/DDBJ databases">
        <title>Jade perch genome.</title>
        <authorList>
            <person name="Chao B."/>
        </authorList>
    </citation>
    <scope>NUCLEOTIDE SEQUENCE</scope>
    <source>
        <strain evidence="1">CB-2022</strain>
    </source>
</reference>
<proteinExistence type="predicted"/>
<protein>
    <submittedName>
        <fullName evidence="1">Uncharacterized protein</fullName>
    </submittedName>
</protein>
<gene>
    <name evidence="1" type="ORF">L3Q82_007213</name>
</gene>
<comment type="caution">
    <text evidence="1">The sequence shown here is derived from an EMBL/GenBank/DDBJ whole genome shotgun (WGS) entry which is preliminary data.</text>
</comment>
<evidence type="ECO:0000313" key="1">
    <source>
        <dbReference type="EMBL" id="KAI3370649.1"/>
    </source>
</evidence>
<evidence type="ECO:0000313" key="2">
    <source>
        <dbReference type="Proteomes" id="UP000831701"/>
    </source>
</evidence>
<dbReference type="EMBL" id="CM041536">
    <property type="protein sequence ID" value="KAI3370649.1"/>
    <property type="molecule type" value="Genomic_DNA"/>
</dbReference>
<name>A0ACB8WSB2_9TELE</name>
<dbReference type="Proteomes" id="UP000831701">
    <property type="component" value="Chromosome 6"/>
</dbReference>
<organism evidence="1 2">
    <name type="scientific">Scortum barcoo</name>
    <name type="common">barcoo grunter</name>
    <dbReference type="NCBI Taxonomy" id="214431"/>
    <lineage>
        <taxon>Eukaryota</taxon>
        <taxon>Metazoa</taxon>
        <taxon>Chordata</taxon>
        <taxon>Craniata</taxon>
        <taxon>Vertebrata</taxon>
        <taxon>Euteleostomi</taxon>
        <taxon>Actinopterygii</taxon>
        <taxon>Neopterygii</taxon>
        <taxon>Teleostei</taxon>
        <taxon>Neoteleostei</taxon>
        <taxon>Acanthomorphata</taxon>
        <taxon>Eupercaria</taxon>
        <taxon>Centrarchiformes</taxon>
        <taxon>Terapontoidei</taxon>
        <taxon>Terapontidae</taxon>
        <taxon>Scortum</taxon>
    </lineage>
</organism>
<sequence>MDLLAHSVDWRGLSAALDSGSVTSSVVPNAANITDSRPKGEKAATKPAFWMKMTLIFPPRAPALIASYFSYHFADMLTAVRCVLSKLVSPLWRAVEVDEEDVHPSTSGLEDIRHLRGTMVTQLCLDYGMIDDAVYFTSGEVLGGVPLKEGDLVNCIAVRDGAEGGWRAVRVEKSADAWEDGGTTSLEADSMQLRPLIGTVTSFDGDGGYINQTTYFPRYSLWEGYEPMKGDWVQAKYFINPTQWTTQAHSVAPLRYCRLDQVYVTGVHGKNGVVDDSVFFSLDSLLLPAHYQPLLGHLVNLVMVESSQSLYSWRALCMAPCHSSVNCSPSTLPEARLQNILENKEGLDVTDYGQFGDLMIGEKQEMVLWVQNKGSETHRLKCCDFAGWDSKGQFTVVTVKGSTSLRQKQQPLQENCSDSSEKQVSDAKDVDEENAEVLKDAIHAPGVNGETRGEVDIPPGERLSIVVACQAKSLGSCAELLLLHFSSFTIGRRLEVTVGSEEKNLLQPSAPYSPIDTCPASTVPTQVVTVSAPKDAPRLTKRRLPQFLPNYPVPKALRDCVEAQSDVLVVQPCLGEVLSPSNMLSRFSTLIWLEELHAEKELREFTISGALLRKGAVYLHLEVVGLAEGRPSLSIGDRVILKKPRSDGVVMEYVSYVTEVNDEDVSLRVNSEFQRNYLGEPLDVEFSYNRVTHQTPQWTGTWIEESDHNKTMEDDEAPAVENENASNISIDMKSKATQTKDGLLPSKPIPSQGYFFNPDLNPPQREAVKRILAGECRPTPYVLFGPPGTGKTITLIEVILQVYHFLPSSRVLVCTPSNSAADLICIRLHHSGFLDAASLARVNASCRQDEFIPEVLRLYSKAGEDIRHASFHRIVVSTCSSAGMFHNIGLQVGHFTHIFLDEAGQATEPESLIPLSLVSETDGQIVLAGDPCQLGPIVKSKLAAAFGLGVSLLERLMANPLYSRHDWGYNPKLVTKLIYNYRSHETLLTLPSKLFYQGELCFKAHRAIVDSLCQWRALPKKGFPLLLHGVRGTEMREGNNPSWFNPVEAVQVMLYCCQLAKKLYNPVGASDIGIIAPYKKQVRSNESVQSDDLKSALGFLANPKRFNVAVTRPKALLLVVGNPHILIRDPCFRALLQYCFINGAYVGCDPPPSLRNSQIMAAFFTMALLAMACPLMAFDMGQSTRCVTIPNQMKVCKDVGYSEMRLPNFLGHSNLEGEVVPRSEDWKPLLQTGCHPQAQAFLCSLIAPVCLDTFIQPCRSLCVAVRDSCAPVLACQGHPWPEALDCDRFPAEEDMCLSPHAKFSHFGKDLPKPACQNCPSVEEAPAMKAVLDAFCQYDFAVTAKLHRHRLPTGKPEFEVEGRVEFIRQGPLLPYDTQHLLQQWLLINLRCANALVRPGRSQLYVLTGSVQPDGTLALTRGTLMEIQSCFSMYEKASETMVWFAFLVFLELSRRVDTAPICAHSTAGCHVTSLSDLFDRVIQQSSRMHGVASDLHSEFEQYFFPSKNLVGKRRCHTYGIQTPDDKENVQKLGREQLTEVILRLLEAWSEPLSQLYHSMAQDQNQDFNHYSSNKALAISDVVHDLREGVAKMAERMKLLGVLGNTVGYISPESLVSSSALSFYEKGELNSMDHHDLLYCFRRDSNKVKNYLHILKCTTLPELNC</sequence>
<keyword evidence="2" id="KW-1185">Reference proteome</keyword>